<feature type="domain" description="CusB-like beta-barrel" evidence="4">
    <location>
        <begin position="183"/>
        <end position="251"/>
    </location>
</feature>
<comment type="similarity">
    <text evidence="1">Belongs to the membrane fusion protein (MFP) (TC 8.A.1) family.</text>
</comment>
<dbReference type="RefSeq" id="WP_153713645.1">
    <property type="nucleotide sequence ID" value="NZ_CP045871.1"/>
</dbReference>
<evidence type="ECO:0000259" key="3">
    <source>
        <dbReference type="Pfam" id="PF25917"/>
    </source>
</evidence>
<keyword evidence="2" id="KW-0732">Signal</keyword>
<dbReference type="EMBL" id="CP045871">
    <property type="protein sequence ID" value="QGG80141.1"/>
    <property type="molecule type" value="Genomic_DNA"/>
</dbReference>
<keyword evidence="6" id="KW-1185">Reference proteome</keyword>
<feature type="signal peptide" evidence="2">
    <location>
        <begin position="1"/>
        <end position="18"/>
    </location>
</feature>
<dbReference type="Gene3D" id="1.10.287.470">
    <property type="entry name" value="Helix hairpin bin"/>
    <property type="match status" value="1"/>
</dbReference>
<feature type="domain" description="Multidrug resistance protein MdtA-like barrel-sandwich hybrid" evidence="3">
    <location>
        <begin position="48"/>
        <end position="175"/>
    </location>
</feature>
<name>A0A5Q2QCT1_9GAMM</name>
<accession>A0A5Q2QCT1</accession>
<dbReference type="InterPro" id="IPR058625">
    <property type="entry name" value="MdtA-like_BSH"/>
</dbReference>
<organism evidence="5 6">
    <name type="scientific">Litorivicinus lipolyticus</name>
    <dbReference type="NCBI Taxonomy" id="418701"/>
    <lineage>
        <taxon>Bacteria</taxon>
        <taxon>Pseudomonadati</taxon>
        <taxon>Pseudomonadota</taxon>
        <taxon>Gammaproteobacteria</taxon>
        <taxon>Oceanospirillales</taxon>
        <taxon>Litorivicinaceae</taxon>
        <taxon>Litorivicinus</taxon>
    </lineage>
</organism>
<dbReference type="KEGG" id="llp:GH975_05955"/>
<evidence type="ECO:0000313" key="5">
    <source>
        <dbReference type="EMBL" id="QGG80141.1"/>
    </source>
</evidence>
<dbReference type="OrthoDB" id="9806939at2"/>
<dbReference type="InterPro" id="IPR006143">
    <property type="entry name" value="RND_pump_MFP"/>
</dbReference>
<protein>
    <submittedName>
        <fullName evidence="5">Efflux RND transporter periplasmic adaptor subunit</fullName>
    </submittedName>
</protein>
<evidence type="ECO:0000313" key="6">
    <source>
        <dbReference type="Proteomes" id="UP000388235"/>
    </source>
</evidence>
<dbReference type="Gene3D" id="2.40.30.170">
    <property type="match status" value="1"/>
</dbReference>
<dbReference type="Gene3D" id="2.40.50.100">
    <property type="match status" value="1"/>
</dbReference>
<dbReference type="NCBIfam" id="TIGR01730">
    <property type="entry name" value="RND_mfp"/>
    <property type="match status" value="1"/>
</dbReference>
<dbReference type="GO" id="GO:1990281">
    <property type="term" value="C:efflux pump complex"/>
    <property type="evidence" value="ECO:0007669"/>
    <property type="project" value="TreeGrafter"/>
</dbReference>
<dbReference type="SUPFAM" id="SSF111369">
    <property type="entry name" value="HlyD-like secretion proteins"/>
    <property type="match status" value="1"/>
</dbReference>
<sequence>MKSFVLALTVLVSLPLVAAEPMRVQVEAITAQPTALSTVAFGELEASRSVTIATQTAGTVSKLLVSEGQVVKAGDLLVSLANNDRAARLTQANVALSSARADYQRAAALVERQLQPRAVLDNALSAVRAAEAARDSAQVEQDRADIRAPFAGRVEGLTIEQGSALGNNTAIMSLVDQGGFKAVVDVPQQAVFDLTVGTEVSVMVAGVRQYSGVLALIGQRANPQTRTFDVEVAIQGDLNGLREGMTARVDIPTGQATTHFVSPASLFLDSAGQLGLKAVDGNNRVTFYPVEVVKAEGQGVYVAGAPAALDLITVGGGFVATGVEVVPVSDAL</sequence>
<proteinExistence type="inferred from homology"/>
<evidence type="ECO:0000259" key="4">
    <source>
        <dbReference type="Pfam" id="PF25954"/>
    </source>
</evidence>
<gene>
    <name evidence="5" type="ORF">GH975_05955</name>
</gene>
<feature type="chain" id="PRO_5024421776" evidence="2">
    <location>
        <begin position="19"/>
        <end position="332"/>
    </location>
</feature>
<dbReference type="PANTHER" id="PTHR30469:SF29">
    <property type="entry name" value="BLR2860 PROTEIN"/>
    <property type="match status" value="1"/>
</dbReference>
<dbReference type="Proteomes" id="UP000388235">
    <property type="component" value="Chromosome"/>
</dbReference>
<dbReference type="InterPro" id="IPR058792">
    <property type="entry name" value="Beta-barrel_RND_2"/>
</dbReference>
<dbReference type="Pfam" id="PF25917">
    <property type="entry name" value="BSH_RND"/>
    <property type="match status" value="1"/>
</dbReference>
<evidence type="ECO:0000256" key="1">
    <source>
        <dbReference type="ARBA" id="ARBA00009477"/>
    </source>
</evidence>
<dbReference type="Pfam" id="PF25954">
    <property type="entry name" value="Beta-barrel_RND_2"/>
    <property type="match status" value="1"/>
</dbReference>
<reference evidence="5 6" key="1">
    <citation type="submission" date="2019-11" db="EMBL/GenBank/DDBJ databases">
        <authorList>
            <person name="Khan S.A."/>
            <person name="Jeon C.O."/>
            <person name="Chun B.H."/>
        </authorList>
    </citation>
    <scope>NUCLEOTIDE SEQUENCE [LARGE SCALE GENOMIC DNA]</scope>
    <source>
        <strain evidence="5 6">IMCC 1097</strain>
    </source>
</reference>
<dbReference type="AlphaFoldDB" id="A0A5Q2QCT1"/>
<evidence type="ECO:0000256" key="2">
    <source>
        <dbReference type="SAM" id="SignalP"/>
    </source>
</evidence>
<dbReference type="GO" id="GO:0015562">
    <property type="term" value="F:efflux transmembrane transporter activity"/>
    <property type="evidence" value="ECO:0007669"/>
    <property type="project" value="TreeGrafter"/>
</dbReference>
<dbReference type="PANTHER" id="PTHR30469">
    <property type="entry name" value="MULTIDRUG RESISTANCE PROTEIN MDTA"/>
    <property type="match status" value="1"/>
</dbReference>